<evidence type="ECO:0000313" key="9">
    <source>
        <dbReference type="EMBL" id="QJA91081.1"/>
    </source>
</evidence>
<dbReference type="SUPFAM" id="SSF52540">
    <property type="entry name" value="P-loop containing nucleoside triphosphate hydrolases"/>
    <property type="match status" value="1"/>
</dbReference>
<evidence type="ECO:0000256" key="4">
    <source>
        <dbReference type="ARBA" id="ARBA00023172"/>
    </source>
</evidence>
<dbReference type="GO" id="GO:0005524">
    <property type="term" value="F:ATP binding"/>
    <property type="evidence" value="ECO:0007669"/>
    <property type="project" value="UniProtKB-KW"/>
</dbReference>
<feature type="compositionally biased region" description="Acidic residues" evidence="5">
    <location>
        <begin position="339"/>
        <end position="348"/>
    </location>
</feature>
<feature type="domain" description="RecA family profile 2" evidence="6">
    <location>
        <begin position="187"/>
        <end position="258"/>
    </location>
</feature>
<dbReference type="Pfam" id="PF00154">
    <property type="entry name" value="RecA_N"/>
    <property type="match status" value="1"/>
</dbReference>
<evidence type="ECO:0000313" key="8">
    <source>
        <dbReference type="EMBL" id="QJA79301.1"/>
    </source>
</evidence>
<keyword evidence="3" id="KW-0067">ATP-binding</keyword>
<dbReference type="EMBL" id="MT143976">
    <property type="protein sequence ID" value="QJA44454.1"/>
    <property type="molecule type" value="Genomic_DNA"/>
</dbReference>
<feature type="region of interest" description="Disordered" evidence="5">
    <location>
        <begin position="318"/>
        <end position="348"/>
    </location>
</feature>
<name>A0A6H1ZA71_9ZZZZ</name>
<protein>
    <submittedName>
        <fullName evidence="7">Putative RecA</fullName>
    </submittedName>
</protein>
<dbReference type="GO" id="GO:0008094">
    <property type="term" value="F:ATP-dependent activity, acting on DNA"/>
    <property type="evidence" value="ECO:0007669"/>
    <property type="project" value="InterPro"/>
</dbReference>
<dbReference type="GO" id="GO:0006281">
    <property type="term" value="P:DNA repair"/>
    <property type="evidence" value="ECO:0007669"/>
    <property type="project" value="InterPro"/>
</dbReference>
<dbReference type="GO" id="GO:0006310">
    <property type="term" value="P:DNA recombination"/>
    <property type="evidence" value="ECO:0007669"/>
    <property type="project" value="UniProtKB-KW"/>
</dbReference>
<dbReference type="PANTHER" id="PTHR45900">
    <property type="entry name" value="RECA"/>
    <property type="match status" value="1"/>
</dbReference>
<evidence type="ECO:0000256" key="1">
    <source>
        <dbReference type="ARBA" id="ARBA00009391"/>
    </source>
</evidence>
<evidence type="ECO:0000259" key="6">
    <source>
        <dbReference type="PROSITE" id="PS50163"/>
    </source>
</evidence>
<organism evidence="7">
    <name type="scientific">viral metagenome</name>
    <dbReference type="NCBI Taxonomy" id="1070528"/>
    <lineage>
        <taxon>unclassified sequences</taxon>
        <taxon>metagenomes</taxon>
        <taxon>organismal metagenomes</taxon>
    </lineage>
</organism>
<dbReference type="Gene3D" id="3.40.50.300">
    <property type="entry name" value="P-loop containing nucleotide triphosphate hydrolases"/>
    <property type="match status" value="1"/>
</dbReference>
<keyword evidence="2" id="KW-0547">Nucleotide-binding</keyword>
<dbReference type="EMBL" id="MT144614">
    <property type="protein sequence ID" value="QJH95200.1"/>
    <property type="molecule type" value="Genomic_DNA"/>
</dbReference>
<dbReference type="EMBL" id="MT142960">
    <property type="protein sequence ID" value="QJA91081.1"/>
    <property type="molecule type" value="Genomic_DNA"/>
</dbReference>
<dbReference type="PROSITE" id="PS50163">
    <property type="entry name" value="RECA_3"/>
    <property type="match status" value="1"/>
</dbReference>
<evidence type="ECO:0000256" key="5">
    <source>
        <dbReference type="SAM" id="MobiDB-lite"/>
    </source>
</evidence>
<sequence length="348" mass="39495">MIDLEEIIKKLSKKYIIAGNKEDSNEYISTGNLALDLSLGGGIAWGYATEWSGKSGSGKTLMLQLMLAYAQQKYGAIGVWFDREKAWFRERATELGIDVDKVILIPPEDIVTVGDAELKAKEILADIPSDVYKFIAIDSISAFAKEGFKADMGKKAKSLHELFRAILPYVNNNTSFNFTNQRTFKIGILFGNPETTTGGEGPKYYSTYRIKLDDRNSIKDDKKGGEIVGNWIQALIIKTRRGPNYRDVTFPFFFKEGIPYYGGYARLLVDRNFLKPKNKKDFLNLKQVTVIYKDKQFSEHDIERFVEEHPELLFNKFPEYNQGDKDANEDGEGSIVEPTGEEDNSYTE</sequence>
<dbReference type="InterPro" id="IPR027417">
    <property type="entry name" value="P-loop_NTPase"/>
</dbReference>
<accession>A0A6H1ZA71</accession>
<dbReference type="AlphaFoldDB" id="A0A6H1ZA71"/>
<reference evidence="7" key="1">
    <citation type="submission" date="2020-03" db="EMBL/GenBank/DDBJ databases">
        <title>The deep terrestrial virosphere.</title>
        <authorList>
            <person name="Holmfeldt K."/>
            <person name="Nilsson E."/>
            <person name="Simone D."/>
            <person name="Lopez-Fernandez M."/>
            <person name="Wu X."/>
            <person name="de Brujin I."/>
            <person name="Lundin D."/>
            <person name="Andersson A."/>
            <person name="Bertilsson S."/>
            <person name="Dopson M."/>
        </authorList>
    </citation>
    <scope>NUCLEOTIDE SEQUENCE</scope>
    <source>
        <strain evidence="8">MM415A00921</strain>
        <strain evidence="9">MM415B03482</strain>
        <strain evidence="7">TM448A00108</strain>
        <strain evidence="10">TM448B00355</strain>
    </source>
</reference>
<evidence type="ECO:0000313" key="10">
    <source>
        <dbReference type="EMBL" id="QJH95200.1"/>
    </source>
</evidence>
<dbReference type="EMBL" id="MT142375">
    <property type="protein sequence ID" value="QJA79301.1"/>
    <property type="molecule type" value="Genomic_DNA"/>
</dbReference>
<dbReference type="InterPro" id="IPR013765">
    <property type="entry name" value="DNA_recomb/repair_RecA"/>
</dbReference>
<gene>
    <name evidence="8" type="ORF">MM415A00921_0030</name>
    <name evidence="9" type="ORF">MM415B03482_0008</name>
    <name evidence="7" type="ORF">TM448A00108_0081</name>
    <name evidence="10" type="ORF">TM448B00355_0053</name>
</gene>
<comment type="similarity">
    <text evidence="1">Belongs to the RecA family.</text>
</comment>
<keyword evidence="4" id="KW-0233">DNA recombination</keyword>
<proteinExistence type="inferred from homology"/>
<evidence type="ECO:0000313" key="7">
    <source>
        <dbReference type="EMBL" id="QJA44454.1"/>
    </source>
</evidence>
<dbReference type="PANTHER" id="PTHR45900:SF1">
    <property type="entry name" value="MITOCHONDRIAL DNA REPAIR PROTEIN RECA HOMOLOG-RELATED"/>
    <property type="match status" value="1"/>
</dbReference>
<dbReference type="GO" id="GO:0003697">
    <property type="term" value="F:single-stranded DNA binding"/>
    <property type="evidence" value="ECO:0007669"/>
    <property type="project" value="InterPro"/>
</dbReference>
<dbReference type="InterPro" id="IPR020587">
    <property type="entry name" value="RecA_monomer-monomer_interface"/>
</dbReference>
<dbReference type="PRINTS" id="PR00142">
    <property type="entry name" value="RECA"/>
</dbReference>
<evidence type="ECO:0000256" key="2">
    <source>
        <dbReference type="ARBA" id="ARBA00022741"/>
    </source>
</evidence>
<dbReference type="InterPro" id="IPR049428">
    <property type="entry name" value="RecA-like_N"/>
</dbReference>
<evidence type="ECO:0000256" key="3">
    <source>
        <dbReference type="ARBA" id="ARBA00022840"/>
    </source>
</evidence>